<dbReference type="Pfam" id="PF07969">
    <property type="entry name" value="Amidohydro_3"/>
    <property type="match status" value="1"/>
</dbReference>
<comment type="caution">
    <text evidence="2">The sequence shown here is derived from an EMBL/GenBank/DDBJ whole genome shotgun (WGS) entry which is preliminary data.</text>
</comment>
<proteinExistence type="predicted"/>
<evidence type="ECO:0000259" key="1">
    <source>
        <dbReference type="Pfam" id="PF07969"/>
    </source>
</evidence>
<name>A0ABN0UCL6_9PSEU</name>
<accession>A0ABN0UCL6</accession>
<gene>
    <name evidence="2" type="ORF">GCM10010492_51500</name>
</gene>
<feature type="domain" description="Amidohydrolase 3" evidence="1">
    <location>
        <begin position="98"/>
        <end position="441"/>
    </location>
</feature>
<dbReference type="Gene3D" id="3.20.20.140">
    <property type="entry name" value="Metal-dependent hydrolases"/>
    <property type="match status" value="1"/>
</dbReference>
<dbReference type="Proteomes" id="UP001500416">
    <property type="component" value="Unassembled WGS sequence"/>
</dbReference>
<dbReference type="SUPFAM" id="SSF51338">
    <property type="entry name" value="Composite domain of metallo-dependent hydrolases"/>
    <property type="match status" value="1"/>
</dbReference>
<dbReference type="InterPro" id="IPR011059">
    <property type="entry name" value="Metal-dep_hydrolase_composite"/>
</dbReference>
<keyword evidence="3" id="KW-1185">Reference proteome</keyword>
<dbReference type="PANTHER" id="PTHR22642:SF2">
    <property type="entry name" value="PROTEIN LONG AFTER FAR-RED 3"/>
    <property type="match status" value="1"/>
</dbReference>
<dbReference type="PANTHER" id="PTHR22642">
    <property type="entry name" value="IMIDAZOLONEPROPIONASE"/>
    <property type="match status" value="1"/>
</dbReference>
<dbReference type="InterPro" id="IPR013108">
    <property type="entry name" value="Amidohydro_3"/>
</dbReference>
<protein>
    <recommendedName>
        <fullName evidence="1">Amidohydrolase 3 domain-containing protein</fullName>
    </recommendedName>
</protein>
<dbReference type="SUPFAM" id="SSF51556">
    <property type="entry name" value="Metallo-dependent hydrolases"/>
    <property type="match status" value="1"/>
</dbReference>
<evidence type="ECO:0000313" key="2">
    <source>
        <dbReference type="EMBL" id="GAA0245751.1"/>
    </source>
</evidence>
<dbReference type="Gene3D" id="2.30.40.10">
    <property type="entry name" value="Urease, subunit C, domain 1"/>
    <property type="match status" value="2"/>
</dbReference>
<dbReference type="EMBL" id="BAAABU010000013">
    <property type="protein sequence ID" value="GAA0245751.1"/>
    <property type="molecule type" value="Genomic_DNA"/>
</dbReference>
<sequence>MPTPPPADLVLTGGTVLTFDARDREADALAVAGGRVVAVGDVADLVGPDTRVVDLRGRTVMPGVNDSHLHGAWLGALWPRTLFGSEGAVEHAEPLITDAEGRRKAILHTGDLLSRLGVTSYTEPGLGPGEDAGPTGCFGSAVLDEYAALAAEGELRARVTVLRLFGELDGPSSLRAFESGLATAPPTADPRWLNVTGVKIFADGIPPMRSAWTHHCYADGTSGHLLVEGEHDPDREANLRAMITLAHRAGHQIGVHATGDRTTEVVVDALAAAIAAHGPAGRHYLIHGDLVPPHVLDRLPALGIGLNTQPGIAVTTAPWLAAALGEDVVRTAWPLRDAFERGVRVCLSSDAPVLDPDWRRGVAAAAQWLDLPASRVLMRRLLRAYTVLPAHQDGAESWKGTLEVGKAADLCVLETNPLDVDPADLPHVGVAMTVVDGRVVFEA</sequence>
<dbReference type="InterPro" id="IPR032466">
    <property type="entry name" value="Metal_Hydrolase"/>
</dbReference>
<organism evidence="2 3">
    <name type="scientific">Saccharothrix mutabilis subsp. mutabilis</name>
    <dbReference type="NCBI Taxonomy" id="66855"/>
    <lineage>
        <taxon>Bacteria</taxon>
        <taxon>Bacillati</taxon>
        <taxon>Actinomycetota</taxon>
        <taxon>Actinomycetes</taxon>
        <taxon>Pseudonocardiales</taxon>
        <taxon>Pseudonocardiaceae</taxon>
        <taxon>Saccharothrix</taxon>
    </lineage>
</organism>
<evidence type="ECO:0000313" key="3">
    <source>
        <dbReference type="Proteomes" id="UP001500416"/>
    </source>
</evidence>
<reference evidence="2 3" key="1">
    <citation type="journal article" date="2019" name="Int. J. Syst. Evol. Microbiol.">
        <title>The Global Catalogue of Microorganisms (GCM) 10K type strain sequencing project: providing services to taxonomists for standard genome sequencing and annotation.</title>
        <authorList>
            <consortium name="The Broad Institute Genomics Platform"/>
            <consortium name="The Broad Institute Genome Sequencing Center for Infectious Disease"/>
            <person name="Wu L."/>
            <person name="Ma J."/>
        </authorList>
    </citation>
    <scope>NUCLEOTIDE SEQUENCE [LARGE SCALE GENOMIC DNA]</scope>
    <source>
        <strain evidence="2 3">JCM 3380</strain>
    </source>
</reference>